<feature type="site" description="mRNA cap binding" evidence="16">
    <location>
        <position position="211"/>
    </location>
</feature>
<dbReference type="GO" id="GO:0004482">
    <property type="term" value="F:mRNA 5'-cap (guanine-N7-)-methyltransferase activity"/>
    <property type="evidence" value="ECO:0007669"/>
    <property type="project" value="UniProtKB-EC"/>
</dbReference>
<feature type="binding site" evidence="15">
    <location>
        <position position="212"/>
    </location>
    <ligand>
        <name>S-adenosyl-L-methionine</name>
        <dbReference type="ChEBI" id="CHEBI:59789"/>
    </ligand>
</feature>
<feature type="binding site" evidence="15">
    <location>
        <position position="115"/>
    </location>
    <ligand>
        <name>S-adenosyl-L-methionine</name>
        <dbReference type="ChEBI" id="CHEBI:59789"/>
    </ligand>
</feature>
<dbReference type="EMBL" id="JANBOH010000206">
    <property type="protein sequence ID" value="KAJ1643936.1"/>
    <property type="molecule type" value="Genomic_DNA"/>
</dbReference>
<dbReference type="GO" id="GO:0005634">
    <property type="term" value="C:nucleus"/>
    <property type="evidence" value="ECO:0007669"/>
    <property type="project" value="UniProtKB-SubCell"/>
</dbReference>
<feature type="site" description="mRNA cap binding" evidence="16">
    <location>
        <position position="360"/>
    </location>
</feature>
<dbReference type="PANTHER" id="PTHR12189:SF2">
    <property type="entry name" value="MRNA CAP GUANINE-N7 METHYLTRANSFERASE"/>
    <property type="match status" value="1"/>
</dbReference>
<feature type="site" description="mRNA cap binding" evidence="16">
    <location>
        <position position="142"/>
    </location>
</feature>
<gene>
    <name evidence="19" type="primary">ABD1</name>
    <name evidence="19" type="ORF">LPJ64_004345</name>
</gene>
<accession>A0A9W8CHD9</accession>
<feature type="compositionally biased region" description="Basic and acidic residues" evidence="17">
    <location>
        <begin position="61"/>
        <end position="77"/>
    </location>
</feature>
<feature type="site" description="mRNA cap binding" evidence="16">
    <location>
        <position position="167"/>
    </location>
</feature>
<name>A0A9W8CHD9_9FUNG</name>
<feature type="domain" description="MRNA cap 0 methyltransferase" evidence="18">
    <location>
        <begin position="102"/>
        <end position="368"/>
    </location>
</feature>
<dbReference type="InterPro" id="IPR039753">
    <property type="entry name" value="RG7MT1"/>
</dbReference>
<dbReference type="Proteomes" id="UP001145021">
    <property type="component" value="Unassembled WGS sequence"/>
</dbReference>
<evidence type="ECO:0000256" key="10">
    <source>
        <dbReference type="ARBA" id="ARBA00032772"/>
    </source>
</evidence>
<evidence type="ECO:0000256" key="4">
    <source>
        <dbReference type="ARBA" id="ARBA00022664"/>
    </source>
</evidence>
<evidence type="ECO:0000256" key="5">
    <source>
        <dbReference type="ARBA" id="ARBA00022679"/>
    </source>
</evidence>
<feature type="binding site" evidence="15">
    <location>
        <position position="155"/>
    </location>
    <ligand>
        <name>S-adenosyl-L-methionine</name>
        <dbReference type="ChEBI" id="CHEBI:59789"/>
    </ligand>
</feature>
<dbReference type="PROSITE" id="PS51562">
    <property type="entry name" value="RNA_CAP0_MT"/>
    <property type="match status" value="1"/>
</dbReference>
<evidence type="ECO:0000256" key="16">
    <source>
        <dbReference type="PIRSR" id="PIRSR028762-2"/>
    </source>
</evidence>
<feature type="region of interest" description="Disordered" evidence="17">
    <location>
        <begin position="1"/>
        <end position="80"/>
    </location>
</feature>
<evidence type="ECO:0000256" key="2">
    <source>
        <dbReference type="ARBA" id="ARBA00011926"/>
    </source>
</evidence>
<evidence type="ECO:0000256" key="17">
    <source>
        <dbReference type="SAM" id="MobiDB-lite"/>
    </source>
</evidence>
<keyword evidence="3 14" id="KW-0489">Methyltransferase</keyword>
<comment type="catalytic activity">
    <reaction evidence="12">
        <text>a 5'-end (5'-triphosphoguanosine)-ribonucleoside in mRNA + S-adenosyl-L-methionine = a 5'-end (N(7)-methyl 5'-triphosphoguanosine)-ribonucleoside in mRNA + S-adenosyl-L-homocysteine</text>
        <dbReference type="Rhea" id="RHEA:67008"/>
        <dbReference type="Rhea" id="RHEA-COMP:17166"/>
        <dbReference type="Rhea" id="RHEA-COMP:17167"/>
        <dbReference type="ChEBI" id="CHEBI:57856"/>
        <dbReference type="ChEBI" id="CHEBI:59789"/>
        <dbReference type="ChEBI" id="CHEBI:156461"/>
        <dbReference type="ChEBI" id="CHEBI:167617"/>
        <dbReference type="EC" id="2.1.1.56"/>
    </reaction>
</comment>
<keyword evidence="5 14" id="KW-0808">Transferase</keyword>
<feature type="binding site" evidence="15">
    <location>
        <position position="184"/>
    </location>
    <ligand>
        <name>S-adenosyl-L-methionine</name>
        <dbReference type="ChEBI" id="CHEBI:59789"/>
    </ligand>
</feature>
<dbReference type="AlphaFoldDB" id="A0A9W8CHD9"/>
<dbReference type="Pfam" id="PF03291">
    <property type="entry name" value="mRNA_G-N7_MeTrfase"/>
    <property type="match status" value="1"/>
</dbReference>
<dbReference type="SUPFAM" id="SSF53335">
    <property type="entry name" value="S-adenosyl-L-methionine-dependent methyltransferases"/>
    <property type="match status" value="1"/>
</dbReference>
<feature type="binding site" evidence="15">
    <location>
        <position position="207"/>
    </location>
    <ligand>
        <name>S-adenosyl-L-methionine</name>
        <dbReference type="ChEBI" id="CHEBI:59789"/>
    </ligand>
</feature>
<dbReference type="PANTHER" id="PTHR12189">
    <property type="entry name" value="MRNA GUANINE-7- METHYLTRANSFERASE"/>
    <property type="match status" value="1"/>
</dbReference>
<evidence type="ECO:0000313" key="20">
    <source>
        <dbReference type="Proteomes" id="UP001145021"/>
    </source>
</evidence>
<keyword evidence="6 14" id="KW-0949">S-adenosyl-L-methionine</keyword>
<evidence type="ECO:0000256" key="13">
    <source>
        <dbReference type="ARBA" id="ARBA00049739"/>
    </source>
</evidence>
<evidence type="ECO:0000256" key="11">
    <source>
        <dbReference type="ARBA" id="ARBA00033387"/>
    </source>
</evidence>
<evidence type="ECO:0000256" key="6">
    <source>
        <dbReference type="ARBA" id="ARBA00022691"/>
    </source>
</evidence>
<dbReference type="InterPro" id="IPR029063">
    <property type="entry name" value="SAM-dependent_MTases_sf"/>
</dbReference>
<proteinExistence type="inferred from homology"/>
<feature type="site" description="mRNA cap binding" evidence="16">
    <location>
        <position position="294"/>
    </location>
</feature>
<evidence type="ECO:0000256" key="3">
    <source>
        <dbReference type="ARBA" id="ARBA00022603"/>
    </source>
</evidence>
<evidence type="ECO:0000256" key="1">
    <source>
        <dbReference type="ARBA" id="ARBA00004123"/>
    </source>
</evidence>
<dbReference type="Gene3D" id="3.40.50.150">
    <property type="entry name" value="Vaccinia Virus protein VP39"/>
    <property type="match status" value="1"/>
</dbReference>
<evidence type="ECO:0000256" key="8">
    <source>
        <dbReference type="ARBA" id="ARBA00023042"/>
    </source>
</evidence>
<dbReference type="PIRSF" id="PIRSF028762">
    <property type="entry name" value="ABD1"/>
    <property type="match status" value="1"/>
</dbReference>
<comment type="caution">
    <text evidence="19">The sequence shown here is derived from an EMBL/GenBank/DDBJ whole genome shotgun (WGS) entry which is preliminary data.</text>
</comment>
<dbReference type="InterPro" id="IPR004971">
    <property type="entry name" value="mRNA_G-N7_MeTrfase_dom"/>
</dbReference>
<evidence type="ECO:0000256" key="9">
    <source>
        <dbReference type="ARBA" id="ARBA00023242"/>
    </source>
</evidence>
<comment type="subcellular location">
    <subcellularLocation>
        <location evidence="1 14">Nucleus</location>
    </subcellularLocation>
</comment>
<feature type="binding site" evidence="16">
    <location>
        <begin position="111"/>
        <end position="112"/>
    </location>
    <ligand>
        <name>mRNA</name>
        <dbReference type="ChEBI" id="CHEBI:33699"/>
    </ligand>
</feature>
<dbReference type="EC" id="2.1.1.56" evidence="2 14"/>
<feature type="site" description="mRNA cap binding" evidence="16">
    <location>
        <position position="136"/>
    </location>
</feature>
<feature type="compositionally biased region" description="Low complexity" evidence="17">
    <location>
        <begin position="9"/>
        <end position="36"/>
    </location>
</feature>
<protein>
    <recommendedName>
        <fullName evidence="13 14">mRNA cap guanine-N(7) methyltransferase</fullName>
        <ecNumber evidence="2 14">2.1.1.56</ecNumber>
    </recommendedName>
    <alternativeName>
        <fullName evidence="10 14">mRNA (guanine-N(7))-methyltransferase</fullName>
    </alternativeName>
    <alternativeName>
        <fullName evidence="11 14">mRNA cap methyltransferase</fullName>
    </alternativeName>
</protein>
<reference evidence="19" key="1">
    <citation type="submission" date="2022-07" db="EMBL/GenBank/DDBJ databases">
        <title>Phylogenomic reconstructions and comparative analyses of Kickxellomycotina fungi.</title>
        <authorList>
            <person name="Reynolds N.K."/>
            <person name="Stajich J.E."/>
            <person name="Barry K."/>
            <person name="Grigoriev I.V."/>
            <person name="Crous P."/>
            <person name="Smith M.E."/>
        </authorList>
    </citation>
    <scope>NUCLEOTIDE SEQUENCE</scope>
    <source>
        <strain evidence="19">NBRC 105413</strain>
    </source>
</reference>
<sequence length="370" mass="42175">MSKPSALHNNSNDIGDNYNDDNSSSSSNNNSNSNNSGTEPASSHKRRATSSPKPLPPKQLVKLEEGNTREDDLKKEPLSNAAQVAQHYNTRRVLGVEGRLHTRITGLRLFNNWVKSVLISQYAYPGCRVLDLGCGKGGDLKKWVIAAIGEYVGMDIAQVSVSHAHQRFLALRSPSFEARFYAQDCYGDPLENTLQPPDYQADIISAQFCLHYAFESESKVRQMLHNVSSHLRTGGTFVITIPNANWLMWMMKNKKSTTFGNSVYTVKFEMEEPVTLYGFPYAFTLDEAVEDCTEYLVHLPSFVELAETFDLVLEYSKGFHDFYYEKLMDRKYVELFHRMRVVDEERPSISDDEWEAIGIYLTVVFRKKMK</sequence>
<evidence type="ECO:0000256" key="12">
    <source>
        <dbReference type="ARBA" id="ARBA00044712"/>
    </source>
</evidence>
<dbReference type="InterPro" id="IPR016899">
    <property type="entry name" value="mRNA_G-N7_MeTrfase_euk"/>
</dbReference>
<evidence type="ECO:0000313" key="19">
    <source>
        <dbReference type="EMBL" id="KAJ1643936.1"/>
    </source>
</evidence>
<dbReference type="GO" id="GO:0003723">
    <property type="term" value="F:RNA binding"/>
    <property type="evidence" value="ECO:0007669"/>
    <property type="project" value="UniProtKB-KW"/>
</dbReference>
<keyword evidence="7 14" id="KW-0694">RNA-binding</keyword>
<evidence type="ECO:0000256" key="7">
    <source>
        <dbReference type="ARBA" id="ARBA00022884"/>
    </source>
</evidence>
<comment type="similarity">
    <text evidence="14">Belongs to the class I-like SAM-binding methyltransferase superfamily. mRNA cap 0 methyltransferase family.</text>
</comment>
<evidence type="ECO:0000256" key="15">
    <source>
        <dbReference type="PIRSR" id="PIRSR028762-1"/>
    </source>
</evidence>
<dbReference type="CDD" id="cd02440">
    <property type="entry name" value="AdoMet_MTases"/>
    <property type="match status" value="1"/>
</dbReference>
<evidence type="ECO:0000256" key="14">
    <source>
        <dbReference type="PIRNR" id="PIRNR028762"/>
    </source>
</evidence>
<keyword evidence="9 14" id="KW-0539">Nucleus</keyword>
<feature type="binding site" evidence="15">
    <location>
        <position position="133"/>
    </location>
    <ligand>
        <name>S-adenosyl-L-methionine</name>
        <dbReference type="ChEBI" id="CHEBI:59789"/>
    </ligand>
</feature>
<evidence type="ECO:0000259" key="18">
    <source>
        <dbReference type="PROSITE" id="PS51562"/>
    </source>
</evidence>
<keyword evidence="8 14" id="KW-0506">mRNA capping</keyword>
<keyword evidence="4 14" id="KW-0507">mRNA processing</keyword>
<keyword evidence="20" id="KW-1185">Reference proteome</keyword>
<organism evidence="19 20">
    <name type="scientific">Coemansia asiatica</name>
    <dbReference type="NCBI Taxonomy" id="1052880"/>
    <lineage>
        <taxon>Eukaryota</taxon>
        <taxon>Fungi</taxon>
        <taxon>Fungi incertae sedis</taxon>
        <taxon>Zoopagomycota</taxon>
        <taxon>Kickxellomycotina</taxon>
        <taxon>Kickxellomycetes</taxon>
        <taxon>Kickxellales</taxon>
        <taxon>Kickxellaceae</taxon>
        <taxon>Coemansia</taxon>
    </lineage>
</organism>